<dbReference type="KEGG" id="cthu:HUR95_11740"/>
<dbReference type="InterPro" id="IPR011324">
    <property type="entry name" value="Cytotoxic_necrot_fac-like_cat"/>
</dbReference>
<dbReference type="RefSeq" id="WP_007505127.1">
    <property type="nucleotide sequence ID" value="NZ_AFCE01000147.1"/>
</dbReference>
<dbReference type="HAMAP" id="MF_01440">
    <property type="entry name" value="CheD"/>
    <property type="match status" value="1"/>
</dbReference>
<comment type="function">
    <text evidence="3">Probably deamidates glutamine residues to glutamate on methyl-accepting chemotaxis receptors (MCPs), playing an important role in chemotaxis.</text>
</comment>
<reference evidence="5 7" key="2">
    <citation type="journal article" date="2020" name="Extremophiles">
        <title>Genomic analysis of Caldalkalibacillus thermarum TA2.A1 reveals aerobic alkaliphilic metabolism and evolutionary hallmarks linking alkaliphilic bacteria and plant life.</title>
        <authorList>
            <person name="de Jong S.I."/>
            <person name="van den Broek M.A."/>
            <person name="Merkel A.Y."/>
            <person name="de la Torre Cortes P."/>
            <person name="Kalamorz F."/>
            <person name="Cook G.M."/>
            <person name="van Loosdrecht M.C.M."/>
            <person name="McMillan D.G.G."/>
        </authorList>
    </citation>
    <scope>NUCLEOTIDE SEQUENCE [LARGE SCALE GENOMIC DNA]</scope>
    <source>
        <strain evidence="5 7">TA2.A1</strain>
    </source>
</reference>
<protein>
    <recommendedName>
        <fullName evidence="3">Probable chemoreceptor glutamine deamidase CheD</fullName>
        <ecNumber evidence="3">3.5.1.44</ecNumber>
    </recommendedName>
</protein>
<comment type="catalytic activity">
    <reaction evidence="3">
        <text>L-glutaminyl-[protein] + H2O = L-glutamyl-[protein] + NH4(+)</text>
        <dbReference type="Rhea" id="RHEA:16441"/>
        <dbReference type="Rhea" id="RHEA-COMP:10207"/>
        <dbReference type="Rhea" id="RHEA-COMP:10208"/>
        <dbReference type="ChEBI" id="CHEBI:15377"/>
        <dbReference type="ChEBI" id="CHEBI:28938"/>
        <dbReference type="ChEBI" id="CHEBI:29973"/>
        <dbReference type="ChEBI" id="CHEBI:30011"/>
        <dbReference type="EC" id="3.5.1.44"/>
    </reaction>
</comment>
<dbReference type="Gene3D" id="3.30.1330.200">
    <property type="match status" value="1"/>
</dbReference>
<dbReference type="OrthoDB" id="9807202at2"/>
<evidence type="ECO:0000256" key="3">
    <source>
        <dbReference type="HAMAP-Rule" id="MF_01440"/>
    </source>
</evidence>
<dbReference type="EMBL" id="AFCE01000147">
    <property type="protein sequence ID" value="EGL82500.1"/>
    <property type="molecule type" value="Genomic_DNA"/>
</dbReference>
<reference evidence="4 6" key="1">
    <citation type="journal article" date="2011" name="J. Bacteriol.">
        <title>Draft genome sequence of the thermoalkaliphilic Caldalkalibacillus thermarum strain TA2.A1.</title>
        <authorList>
            <person name="Kalamorz F."/>
            <person name="Keis S."/>
            <person name="McMillan D.G."/>
            <person name="Olsson K."/>
            <person name="Stanton J.A."/>
            <person name="Stockwell P."/>
            <person name="Black M.A."/>
            <person name="Klingeman D.M."/>
            <person name="Land M.L."/>
            <person name="Han C.S."/>
            <person name="Martin S.L."/>
            <person name="Becher S.A."/>
            <person name="Peddie C.J."/>
            <person name="Morgan H.W."/>
            <person name="Matthies D."/>
            <person name="Preiss L."/>
            <person name="Meier T."/>
            <person name="Brown S.D."/>
            <person name="Cook G.M."/>
        </authorList>
    </citation>
    <scope>NUCLEOTIDE SEQUENCE [LARGE SCALE GENOMIC DNA]</scope>
    <source>
        <strain evidence="4 6">TA2.A1</strain>
    </source>
</reference>
<dbReference type="EC" id="3.5.1.44" evidence="3"/>
<proteinExistence type="inferred from homology"/>
<reference evidence="5" key="3">
    <citation type="submission" date="2021-08" db="EMBL/GenBank/DDBJ databases">
        <authorList>
            <person name="de Jong S."/>
            <person name="van den Broek M."/>
            <person name="Merkel A."/>
            <person name="de la Torre Cortes P."/>
            <person name="Kalamorz F."/>
            <person name="Cook G."/>
            <person name="van Loosdrecht M."/>
            <person name="McMillan D."/>
        </authorList>
    </citation>
    <scope>NUCLEOTIDE SEQUENCE</scope>
    <source>
        <strain evidence="5">TA2.A1</strain>
    </source>
</reference>
<dbReference type="CDD" id="cd16352">
    <property type="entry name" value="CheD"/>
    <property type="match status" value="1"/>
</dbReference>
<evidence type="ECO:0000313" key="5">
    <source>
        <dbReference type="EMBL" id="QZT33000.1"/>
    </source>
</evidence>
<dbReference type="GO" id="GO:0050568">
    <property type="term" value="F:protein-glutamine glutaminase activity"/>
    <property type="evidence" value="ECO:0007669"/>
    <property type="project" value="UniProtKB-UniRule"/>
</dbReference>
<keyword evidence="1 3" id="KW-0145">Chemotaxis</keyword>
<dbReference type="AlphaFoldDB" id="F5L7Z2"/>
<evidence type="ECO:0000256" key="2">
    <source>
        <dbReference type="ARBA" id="ARBA00022801"/>
    </source>
</evidence>
<dbReference type="Pfam" id="PF03975">
    <property type="entry name" value="CheD"/>
    <property type="match status" value="1"/>
</dbReference>
<keyword evidence="2 3" id="KW-0378">Hydrolase</keyword>
<dbReference type="EMBL" id="CP082237">
    <property type="protein sequence ID" value="QZT33000.1"/>
    <property type="molecule type" value="Genomic_DNA"/>
</dbReference>
<dbReference type="PANTHER" id="PTHR35147">
    <property type="entry name" value="CHEMORECEPTOR GLUTAMINE DEAMIDASE CHED-RELATED"/>
    <property type="match status" value="1"/>
</dbReference>
<sequence>MTNVIKVSMADLKVACAPDRIMTVGLGSCVGVAIYDLSKQIAGLAHVMLPSKDLSRGDTNMAKYADTAIPLLIEKMVSCGGNRRKFQAKLAGGAQMFSFQGSNPVMKIGERNVEACKLQLKRFNIPIVAEDTGGNYGRTIELDTLTGVLMVRTASKGIKKL</sequence>
<dbReference type="Proteomes" id="UP000825179">
    <property type="component" value="Chromosome"/>
</dbReference>
<accession>F5L7Z2</accession>
<dbReference type="InterPro" id="IPR005659">
    <property type="entry name" value="Chemorcpt_Glu_NH3ase_CheD"/>
</dbReference>
<organism evidence="4 6">
    <name type="scientific">Caldalkalibacillus thermarum (strain TA2.A1)</name>
    <dbReference type="NCBI Taxonomy" id="986075"/>
    <lineage>
        <taxon>Bacteria</taxon>
        <taxon>Bacillati</taxon>
        <taxon>Bacillota</taxon>
        <taxon>Bacilli</taxon>
        <taxon>Bacillales</taxon>
        <taxon>Bacillaceae</taxon>
        <taxon>Caldalkalibacillus</taxon>
    </lineage>
</organism>
<dbReference type="GO" id="GO:0006935">
    <property type="term" value="P:chemotaxis"/>
    <property type="evidence" value="ECO:0007669"/>
    <property type="project" value="UniProtKB-UniRule"/>
</dbReference>
<dbReference type="InterPro" id="IPR038592">
    <property type="entry name" value="CheD-like_sf"/>
</dbReference>
<dbReference type="SUPFAM" id="SSF64438">
    <property type="entry name" value="CNF1/YfiH-like putative cysteine hydrolases"/>
    <property type="match status" value="1"/>
</dbReference>
<gene>
    <name evidence="3" type="primary">cheD</name>
    <name evidence="4" type="ORF">CathTA2_1942</name>
    <name evidence="5" type="ORF">HUR95_11740</name>
</gene>
<name>F5L7Z2_CALTT</name>
<evidence type="ECO:0000313" key="7">
    <source>
        <dbReference type="Proteomes" id="UP000825179"/>
    </source>
</evidence>
<evidence type="ECO:0000313" key="4">
    <source>
        <dbReference type="EMBL" id="EGL82500.1"/>
    </source>
</evidence>
<comment type="similarity">
    <text evidence="3">Belongs to the CheD family.</text>
</comment>
<dbReference type="eggNOG" id="COG1871">
    <property type="taxonomic scope" value="Bacteria"/>
</dbReference>
<evidence type="ECO:0000313" key="6">
    <source>
        <dbReference type="Proteomes" id="UP000010716"/>
    </source>
</evidence>
<evidence type="ECO:0000256" key="1">
    <source>
        <dbReference type="ARBA" id="ARBA00022500"/>
    </source>
</evidence>
<dbReference type="PANTHER" id="PTHR35147:SF1">
    <property type="entry name" value="CHEMORECEPTOR GLUTAMINE DEAMIDASE CHED-RELATED"/>
    <property type="match status" value="1"/>
</dbReference>
<dbReference type="Proteomes" id="UP000010716">
    <property type="component" value="Unassembled WGS sequence"/>
</dbReference>
<keyword evidence="7" id="KW-1185">Reference proteome</keyword>